<feature type="domain" description="Methyltransferase type 11" evidence="1">
    <location>
        <begin position="128"/>
        <end position="213"/>
    </location>
</feature>
<gene>
    <name evidence="2" type="ORF">AB1Y20_010286</name>
</gene>
<dbReference type="CDD" id="cd02440">
    <property type="entry name" value="AdoMet_MTases"/>
    <property type="match status" value="1"/>
</dbReference>
<dbReference type="Pfam" id="PF08241">
    <property type="entry name" value="Methyltransf_11"/>
    <property type="match status" value="1"/>
</dbReference>
<dbReference type="InterPro" id="IPR013216">
    <property type="entry name" value="Methyltransf_11"/>
</dbReference>
<accession>A0AB34K4E3</accession>
<name>A0AB34K4E3_PRYPA</name>
<dbReference type="InterPro" id="IPR029063">
    <property type="entry name" value="SAM-dependent_MTases_sf"/>
</dbReference>
<reference evidence="2 3" key="1">
    <citation type="journal article" date="2024" name="Science">
        <title>Giant polyketide synthase enzymes in the biosynthesis of giant marine polyether toxins.</title>
        <authorList>
            <person name="Fallon T.R."/>
            <person name="Shende V.V."/>
            <person name="Wierzbicki I.H."/>
            <person name="Pendleton A.L."/>
            <person name="Watervoot N.F."/>
            <person name="Auber R.P."/>
            <person name="Gonzalez D.J."/>
            <person name="Wisecaver J.H."/>
            <person name="Moore B.S."/>
        </authorList>
    </citation>
    <scope>NUCLEOTIDE SEQUENCE [LARGE SCALE GENOMIC DNA]</scope>
    <source>
        <strain evidence="2 3">12B1</strain>
    </source>
</reference>
<evidence type="ECO:0000259" key="1">
    <source>
        <dbReference type="Pfam" id="PF08241"/>
    </source>
</evidence>
<dbReference type="GO" id="GO:0008757">
    <property type="term" value="F:S-adenosylmethionine-dependent methyltransferase activity"/>
    <property type="evidence" value="ECO:0007669"/>
    <property type="project" value="InterPro"/>
</dbReference>
<dbReference type="Proteomes" id="UP001515480">
    <property type="component" value="Unassembled WGS sequence"/>
</dbReference>
<comment type="caution">
    <text evidence="2">The sequence shown here is derived from an EMBL/GenBank/DDBJ whole genome shotgun (WGS) entry which is preliminary data.</text>
</comment>
<dbReference type="AlphaFoldDB" id="A0AB34K4E3"/>
<protein>
    <recommendedName>
        <fullName evidence="1">Methyltransferase type 11 domain-containing protein</fullName>
    </recommendedName>
</protein>
<dbReference type="EMBL" id="JBGBPQ010000002">
    <property type="protein sequence ID" value="KAL1528965.1"/>
    <property type="molecule type" value="Genomic_DNA"/>
</dbReference>
<dbReference type="Gene3D" id="3.40.50.150">
    <property type="entry name" value="Vaccinia Virus protein VP39"/>
    <property type="match status" value="1"/>
</dbReference>
<organism evidence="2 3">
    <name type="scientific">Prymnesium parvum</name>
    <name type="common">Toxic golden alga</name>
    <dbReference type="NCBI Taxonomy" id="97485"/>
    <lineage>
        <taxon>Eukaryota</taxon>
        <taxon>Haptista</taxon>
        <taxon>Haptophyta</taxon>
        <taxon>Prymnesiophyceae</taxon>
        <taxon>Prymnesiales</taxon>
        <taxon>Prymnesiaceae</taxon>
        <taxon>Prymnesium</taxon>
    </lineage>
</organism>
<evidence type="ECO:0000313" key="3">
    <source>
        <dbReference type="Proteomes" id="UP001515480"/>
    </source>
</evidence>
<sequence>MLHFSLAAAAYRDPAARTSELRVRCASGASNHDDYPAATVLPPPWASAFDVHAWVKDYNAALMARPMNSTRLWELRESSSSNVNGSFSLPRRFDQEWFAFLQVKLRMLEALEERAGLHDLWRPGRSLLDVGGGHGMLAAYLMARHGVHVQAFDVANSYQCDEIAASRLKVHFFDGVSLPFRNRSVDAVSFMSVLHHAANQTESLLREAARISRRWIIILEDTQTPAVAARNAKHDASGIFRTDAQWKEVFQRVAGFSLSRDGYVGAALVRHGYTIGVEGDEWRCFLKWYVLEARSTSAPQSADKAPAQPSAVKYLNRKCVSVPA</sequence>
<dbReference type="SUPFAM" id="SSF53335">
    <property type="entry name" value="S-adenosyl-L-methionine-dependent methyltransferases"/>
    <property type="match status" value="1"/>
</dbReference>
<evidence type="ECO:0000313" key="2">
    <source>
        <dbReference type="EMBL" id="KAL1528965.1"/>
    </source>
</evidence>
<keyword evidence="3" id="KW-1185">Reference proteome</keyword>
<proteinExistence type="predicted"/>